<evidence type="ECO:0000313" key="3">
    <source>
        <dbReference type="Proteomes" id="UP001055712"/>
    </source>
</evidence>
<evidence type="ECO:0000313" key="2">
    <source>
        <dbReference type="EMBL" id="KAI3433305.1"/>
    </source>
</evidence>
<feature type="region of interest" description="Disordered" evidence="1">
    <location>
        <begin position="172"/>
        <end position="220"/>
    </location>
</feature>
<feature type="compositionally biased region" description="Basic and acidic residues" evidence="1">
    <location>
        <begin position="107"/>
        <end position="118"/>
    </location>
</feature>
<accession>A0A9D4TSE7</accession>
<feature type="compositionally biased region" description="Basic and acidic residues" evidence="1">
    <location>
        <begin position="78"/>
        <end position="90"/>
    </location>
</feature>
<dbReference type="Proteomes" id="UP001055712">
    <property type="component" value="Unassembled WGS sequence"/>
</dbReference>
<gene>
    <name evidence="2" type="ORF">D9Q98_003123</name>
</gene>
<keyword evidence="3" id="KW-1185">Reference proteome</keyword>
<feature type="compositionally biased region" description="Pro residues" evidence="1">
    <location>
        <begin position="28"/>
        <end position="38"/>
    </location>
</feature>
<comment type="caution">
    <text evidence="2">The sequence shown here is derived from an EMBL/GenBank/DDBJ whole genome shotgun (WGS) entry which is preliminary data.</text>
</comment>
<evidence type="ECO:0000256" key="1">
    <source>
        <dbReference type="SAM" id="MobiDB-lite"/>
    </source>
</evidence>
<reference evidence="2" key="2">
    <citation type="submission" date="2020-11" db="EMBL/GenBank/DDBJ databases">
        <authorList>
            <person name="Cecchin M."/>
            <person name="Marcolungo L."/>
            <person name="Rossato M."/>
            <person name="Girolomoni L."/>
            <person name="Cosentino E."/>
            <person name="Cuine S."/>
            <person name="Li-Beisson Y."/>
            <person name="Delledonne M."/>
            <person name="Ballottari M."/>
        </authorList>
    </citation>
    <scope>NUCLEOTIDE SEQUENCE</scope>
    <source>
        <strain evidence="2">211/11P</strain>
        <tissue evidence="2">Whole cell</tissue>
    </source>
</reference>
<sequence>MSMRCIAAADRAERAAAAAAAAAAGQEGPPPGGPPPLLPAVVQPGAHQQQPQQQQQQKQQQQQEARRQGMQGDGLEEQQARPRERARLHSTDVPGGGAQLGPAPSKQAHDRDQADAPDRQAANGGGDEGFPRVRLARAAESGELVHRCGPLAAMRERGYLRRKAHVMLQAHATQVKDDQENNRAISNSQGGSGTHNAKRRRTGEGQAVSGQRCKDRRVPGLLEDLEDQRLAPDDGPIEVARKTHASIQIGIKLMQAEMHTQHDLLRHGIELLTNLVRCQGRQGAGTAGSAQSGVP</sequence>
<organism evidence="2 3">
    <name type="scientific">Chlorella vulgaris</name>
    <name type="common">Green alga</name>
    <dbReference type="NCBI Taxonomy" id="3077"/>
    <lineage>
        <taxon>Eukaryota</taxon>
        <taxon>Viridiplantae</taxon>
        <taxon>Chlorophyta</taxon>
        <taxon>core chlorophytes</taxon>
        <taxon>Trebouxiophyceae</taxon>
        <taxon>Chlorellales</taxon>
        <taxon>Chlorellaceae</taxon>
        <taxon>Chlorella clade</taxon>
        <taxon>Chlorella</taxon>
    </lineage>
</organism>
<feature type="compositionally biased region" description="Low complexity" evidence="1">
    <location>
        <begin position="39"/>
        <end position="63"/>
    </location>
</feature>
<name>A0A9D4TSE7_CHLVU</name>
<dbReference type="EMBL" id="SIDB01000004">
    <property type="protein sequence ID" value="KAI3433305.1"/>
    <property type="molecule type" value="Genomic_DNA"/>
</dbReference>
<feature type="region of interest" description="Disordered" evidence="1">
    <location>
        <begin position="19"/>
        <end position="131"/>
    </location>
</feature>
<protein>
    <submittedName>
        <fullName evidence="2">Uncharacterized protein</fullName>
    </submittedName>
</protein>
<dbReference type="AlphaFoldDB" id="A0A9D4TSE7"/>
<proteinExistence type="predicted"/>
<reference evidence="2" key="1">
    <citation type="journal article" date="2019" name="Plant J.">
        <title>Chlorella vulgaris genome assembly and annotation reveals the molecular basis for metabolic acclimation to high light conditions.</title>
        <authorList>
            <person name="Cecchin M."/>
            <person name="Marcolungo L."/>
            <person name="Rossato M."/>
            <person name="Girolomoni L."/>
            <person name="Cosentino E."/>
            <person name="Cuine S."/>
            <person name="Li-Beisson Y."/>
            <person name="Delledonne M."/>
            <person name="Ballottari M."/>
        </authorList>
    </citation>
    <scope>NUCLEOTIDE SEQUENCE</scope>
    <source>
        <strain evidence="2">211/11P</strain>
    </source>
</reference>